<dbReference type="FunCoup" id="A0A3N4L844">
    <property type="interactions" value="690"/>
</dbReference>
<dbReference type="SMART" id="SM00440">
    <property type="entry name" value="ZnF_C2C2"/>
    <property type="match status" value="1"/>
</dbReference>
<dbReference type="PANTHER" id="PTHR11239:SF14">
    <property type="entry name" value="DNA-DIRECTED RNA POLYMERASE I SUBUNIT RPA12"/>
    <property type="match status" value="1"/>
</dbReference>
<dbReference type="AlphaFoldDB" id="A0A3N4L844"/>
<keyword evidence="5 9" id="KW-0862">Zinc</keyword>
<protein>
    <recommendedName>
        <fullName evidence="8">DNA-directed RNA polymerase subunit</fullName>
    </recommendedName>
</protein>
<evidence type="ECO:0000256" key="10">
    <source>
        <dbReference type="PIRSR" id="PIRSR005586-2"/>
    </source>
</evidence>
<dbReference type="PROSITE" id="PS51133">
    <property type="entry name" value="ZF_TFIIS_2"/>
    <property type="match status" value="1"/>
</dbReference>
<dbReference type="Proteomes" id="UP000277580">
    <property type="component" value="Unassembled WGS sequence"/>
</dbReference>
<feature type="binding site" evidence="9">
    <location>
        <position position="13"/>
    </location>
    <ligand>
        <name>Zn(2+)</name>
        <dbReference type="ChEBI" id="CHEBI:29105"/>
        <label>1</label>
    </ligand>
</feature>
<proteinExistence type="inferred from homology"/>
<evidence type="ECO:0000256" key="3">
    <source>
        <dbReference type="ARBA" id="ARBA00022723"/>
    </source>
</evidence>
<evidence type="ECO:0000256" key="5">
    <source>
        <dbReference type="ARBA" id="ARBA00022833"/>
    </source>
</evidence>
<dbReference type="OrthoDB" id="10056816at2759"/>
<dbReference type="InParanoid" id="A0A3N4L844"/>
<keyword evidence="2 8" id="KW-0240">DNA-directed RNA polymerase</keyword>
<feature type="binding site" evidence="9">
    <location>
        <position position="28"/>
    </location>
    <ligand>
        <name>Zn(2+)</name>
        <dbReference type="ChEBI" id="CHEBI:29105"/>
        <label>1</label>
    </ligand>
</feature>
<dbReference type="GO" id="GO:0005736">
    <property type="term" value="C:RNA polymerase I complex"/>
    <property type="evidence" value="ECO:0007669"/>
    <property type="project" value="TreeGrafter"/>
</dbReference>
<dbReference type="GO" id="GO:0006363">
    <property type="term" value="P:termination of RNA polymerase I transcription"/>
    <property type="evidence" value="ECO:0007669"/>
    <property type="project" value="TreeGrafter"/>
</dbReference>
<feature type="binding site" evidence="9">
    <location>
        <position position="84"/>
    </location>
    <ligand>
        <name>Zn(2+)</name>
        <dbReference type="ChEBI" id="CHEBI:29105"/>
        <label>2</label>
    </ligand>
</feature>
<gene>
    <name evidence="12" type="ORF">P167DRAFT_569377</name>
</gene>
<dbReference type="GO" id="GO:0003676">
    <property type="term" value="F:nucleic acid binding"/>
    <property type="evidence" value="ECO:0007669"/>
    <property type="project" value="InterPro"/>
</dbReference>
<dbReference type="STRING" id="1392247.A0A3N4L844"/>
<evidence type="ECO:0000256" key="1">
    <source>
        <dbReference type="ARBA" id="ARBA00004604"/>
    </source>
</evidence>
<keyword evidence="4 10" id="KW-0863">Zinc-finger</keyword>
<name>A0A3N4L844_9PEZI</name>
<dbReference type="InterPro" id="IPR001222">
    <property type="entry name" value="Znf_TFIIS"/>
</dbReference>
<dbReference type="EMBL" id="ML119105">
    <property type="protein sequence ID" value="RPB17639.1"/>
    <property type="molecule type" value="Genomic_DNA"/>
</dbReference>
<dbReference type="PANTHER" id="PTHR11239">
    <property type="entry name" value="DNA-DIRECTED RNA POLYMERASE"/>
    <property type="match status" value="1"/>
</dbReference>
<comment type="similarity">
    <text evidence="8">Belongs to the archaeal rpoM/eukaryotic RPA12/RPB9/RPC11 RNA polymerase family.</text>
</comment>
<dbReference type="Pfam" id="PF01096">
    <property type="entry name" value="Zn_ribbon_TFIIS"/>
    <property type="match status" value="1"/>
</dbReference>
<sequence length="119" mass="13071">MSTVGTLVFCSDCGNLLDSVTGTDRLECEMCGTVTKDPGNKTVTTQSAPSAFPSALRLKKSAVQSLATEDIQTEAEIKQTCPECGREKMWFYTLQLRSADEGATVFYRCECGYRFNTNN</sequence>
<evidence type="ECO:0000259" key="11">
    <source>
        <dbReference type="PROSITE" id="PS51133"/>
    </source>
</evidence>
<dbReference type="SUPFAM" id="SSF57783">
    <property type="entry name" value="Zinc beta-ribbon"/>
    <property type="match status" value="1"/>
</dbReference>
<keyword evidence="13" id="KW-1185">Reference proteome</keyword>
<dbReference type="NCBIfam" id="TIGR01053">
    <property type="entry name" value="LSD1"/>
    <property type="match status" value="1"/>
</dbReference>
<dbReference type="CDD" id="cd10507">
    <property type="entry name" value="Zn-ribbon_RPA12"/>
    <property type="match status" value="1"/>
</dbReference>
<feature type="binding site" evidence="9">
    <location>
        <position position="111"/>
    </location>
    <ligand>
        <name>Zn(2+)</name>
        <dbReference type="ChEBI" id="CHEBI:29105"/>
        <label>2</label>
    </ligand>
</feature>
<accession>A0A3N4L844</accession>
<evidence type="ECO:0000313" key="12">
    <source>
        <dbReference type="EMBL" id="RPB17639.1"/>
    </source>
</evidence>
<feature type="binding site" evidence="9">
    <location>
        <position position="109"/>
    </location>
    <ligand>
        <name>Zn(2+)</name>
        <dbReference type="ChEBI" id="CHEBI:29105"/>
        <label>2</label>
    </ligand>
</feature>
<dbReference type="GO" id="GO:0008270">
    <property type="term" value="F:zinc ion binding"/>
    <property type="evidence" value="ECO:0007669"/>
    <property type="project" value="UniProtKB-KW"/>
</dbReference>
<comment type="function">
    <text evidence="8">DNA-dependent RNA polymerase catalyzes the transcription of DNA into RNA using the four ribonucleoside triphosphates as substrates.</text>
</comment>
<reference evidence="12 13" key="1">
    <citation type="journal article" date="2018" name="Nat. Ecol. Evol.">
        <title>Pezizomycetes genomes reveal the molecular basis of ectomycorrhizal truffle lifestyle.</title>
        <authorList>
            <person name="Murat C."/>
            <person name="Payen T."/>
            <person name="Noel B."/>
            <person name="Kuo A."/>
            <person name="Morin E."/>
            <person name="Chen J."/>
            <person name="Kohler A."/>
            <person name="Krizsan K."/>
            <person name="Balestrini R."/>
            <person name="Da Silva C."/>
            <person name="Montanini B."/>
            <person name="Hainaut M."/>
            <person name="Levati E."/>
            <person name="Barry K.W."/>
            <person name="Belfiori B."/>
            <person name="Cichocki N."/>
            <person name="Clum A."/>
            <person name="Dockter R.B."/>
            <person name="Fauchery L."/>
            <person name="Guy J."/>
            <person name="Iotti M."/>
            <person name="Le Tacon F."/>
            <person name="Lindquist E.A."/>
            <person name="Lipzen A."/>
            <person name="Malagnac F."/>
            <person name="Mello A."/>
            <person name="Molinier V."/>
            <person name="Miyauchi S."/>
            <person name="Poulain J."/>
            <person name="Riccioni C."/>
            <person name="Rubini A."/>
            <person name="Sitrit Y."/>
            <person name="Splivallo R."/>
            <person name="Traeger S."/>
            <person name="Wang M."/>
            <person name="Zifcakova L."/>
            <person name="Wipf D."/>
            <person name="Zambonelli A."/>
            <person name="Paolocci F."/>
            <person name="Nowrousian M."/>
            <person name="Ottonello S."/>
            <person name="Baldrian P."/>
            <person name="Spatafora J.W."/>
            <person name="Henrissat B."/>
            <person name="Nagy L.G."/>
            <person name="Aury J.M."/>
            <person name="Wincker P."/>
            <person name="Grigoriev I.V."/>
            <person name="Bonfante P."/>
            <person name="Martin F.M."/>
        </authorList>
    </citation>
    <scope>NUCLEOTIDE SEQUENCE [LARGE SCALE GENOMIC DNA]</scope>
    <source>
        <strain evidence="12 13">CCBAS932</strain>
    </source>
</reference>
<dbReference type="PROSITE" id="PS01030">
    <property type="entry name" value="RNA_POL_M_15KD"/>
    <property type="match status" value="1"/>
</dbReference>
<evidence type="ECO:0000256" key="6">
    <source>
        <dbReference type="ARBA" id="ARBA00023163"/>
    </source>
</evidence>
<keyword evidence="3 9" id="KW-0479">Metal-binding</keyword>
<comment type="subcellular location">
    <subcellularLocation>
        <location evidence="1">Nucleus</location>
        <location evidence="1">Nucleolus</location>
    </subcellularLocation>
</comment>
<dbReference type="InterPro" id="IPR012164">
    <property type="entry name" value="Rpa12/Rpb9/Rpc10/TFS"/>
</dbReference>
<feature type="zinc finger region" description="C4-type" evidence="10">
    <location>
        <begin position="10"/>
        <end position="31"/>
    </location>
</feature>
<organism evidence="12 13">
    <name type="scientific">Morchella conica CCBAS932</name>
    <dbReference type="NCBI Taxonomy" id="1392247"/>
    <lineage>
        <taxon>Eukaryota</taxon>
        <taxon>Fungi</taxon>
        <taxon>Dikarya</taxon>
        <taxon>Ascomycota</taxon>
        <taxon>Pezizomycotina</taxon>
        <taxon>Pezizomycetes</taxon>
        <taxon>Pezizales</taxon>
        <taxon>Morchellaceae</taxon>
        <taxon>Morchella</taxon>
    </lineage>
</organism>
<dbReference type="InterPro" id="IPR019761">
    <property type="entry name" value="DNA-dir_RNA_pol-M_15_CS"/>
</dbReference>
<dbReference type="PIRSF" id="PIRSF005586">
    <property type="entry name" value="RNApol_RpoM"/>
    <property type="match status" value="1"/>
</dbReference>
<keyword evidence="7 8" id="KW-0539">Nucleus</keyword>
<dbReference type="Gene3D" id="2.20.25.10">
    <property type="match status" value="1"/>
</dbReference>
<evidence type="ECO:0000256" key="4">
    <source>
        <dbReference type="ARBA" id="ARBA00022771"/>
    </source>
</evidence>
<feature type="binding site" evidence="9">
    <location>
        <position position="81"/>
    </location>
    <ligand>
        <name>Zn(2+)</name>
        <dbReference type="ChEBI" id="CHEBI:29105"/>
        <label>2</label>
    </ligand>
</feature>
<dbReference type="GO" id="GO:0003899">
    <property type="term" value="F:DNA-directed RNA polymerase activity"/>
    <property type="evidence" value="ECO:0007669"/>
    <property type="project" value="InterPro"/>
</dbReference>
<keyword evidence="6 8" id="KW-0804">Transcription</keyword>
<evidence type="ECO:0000256" key="2">
    <source>
        <dbReference type="ARBA" id="ARBA00022478"/>
    </source>
</evidence>
<evidence type="ECO:0000256" key="7">
    <source>
        <dbReference type="ARBA" id="ARBA00023242"/>
    </source>
</evidence>
<feature type="domain" description="TFIIS-type" evidence="11">
    <location>
        <begin position="77"/>
        <end position="116"/>
    </location>
</feature>
<evidence type="ECO:0000256" key="8">
    <source>
        <dbReference type="PIRNR" id="PIRNR005586"/>
    </source>
</evidence>
<evidence type="ECO:0000313" key="13">
    <source>
        <dbReference type="Proteomes" id="UP000277580"/>
    </source>
</evidence>
<evidence type="ECO:0000256" key="9">
    <source>
        <dbReference type="PIRSR" id="PIRSR005586-1"/>
    </source>
</evidence>
<feature type="binding site" evidence="9">
    <location>
        <position position="10"/>
    </location>
    <ligand>
        <name>Zn(2+)</name>
        <dbReference type="ChEBI" id="CHEBI:29105"/>
        <label>1</label>
    </ligand>
</feature>
<dbReference type="InterPro" id="IPR034004">
    <property type="entry name" value="Zn_ribbon_RPA12_C"/>
</dbReference>
<feature type="binding site" evidence="9">
    <location>
        <position position="31"/>
    </location>
    <ligand>
        <name>Zn(2+)</name>
        <dbReference type="ChEBI" id="CHEBI:29105"/>
        <label>1</label>
    </ligand>
</feature>